<dbReference type="InParanoid" id="A0A0R0EZ17"/>
<keyword evidence="4" id="KW-1185">Reference proteome</keyword>
<dbReference type="Gramene" id="KRG98989">
    <property type="protein sequence ID" value="KRG98989"/>
    <property type="gene ID" value="GLYMA_18G112200"/>
</dbReference>
<evidence type="ECO:0000313" key="4">
    <source>
        <dbReference type="Proteomes" id="UP000008827"/>
    </source>
</evidence>
<dbReference type="Proteomes" id="UP000008827">
    <property type="component" value="Chromosome 18"/>
</dbReference>
<evidence type="ECO:0000256" key="1">
    <source>
        <dbReference type="SAM" id="MobiDB-lite"/>
    </source>
</evidence>
<proteinExistence type="predicted"/>
<protein>
    <submittedName>
        <fullName evidence="2 3">Uncharacterized protein</fullName>
    </submittedName>
</protein>
<sequence length="87" mass="10470">MTKKDTEESRKREEQKNKRGVGKRRHLWLPKYPLRFLCGDIMERKTPCLFVYFISACVLHMFTEELNNNGKRMSRKAQCTDIANRKY</sequence>
<evidence type="ECO:0000313" key="2">
    <source>
        <dbReference type="EMBL" id="KRG98989.1"/>
    </source>
</evidence>
<accession>A0A0R0EZ17</accession>
<organism evidence="2">
    <name type="scientific">Glycine max</name>
    <name type="common">Soybean</name>
    <name type="synonym">Glycine hispida</name>
    <dbReference type="NCBI Taxonomy" id="3847"/>
    <lineage>
        <taxon>Eukaryota</taxon>
        <taxon>Viridiplantae</taxon>
        <taxon>Streptophyta</taxon>
        <taxon>Embryophyta</taxon>
        <taxon>Tracheophyta</taxon>
        <taxon>Spermatophyta</taxon>
        <taxon>Magnoliopsida</taxon>
        <taxon>eudicotyledons</taxon>
        <taxon>Gunneridae</taxon>
        <taxon>Pentapetalae</taxon>
        <taxon>rosids</taxon>
        <taxon>fabids</taxon>
        <taxon>Fabales</taxon>
        <taxon>Fabaceae</taxon>
        <taxon>Papilionoideae</taxon>
        <taxon>50 kb inversion clade</taxon>
        <taxon>NPAAA clade</taxon>
        <taxon>indigoferoid/millettioid clade</taxon>
        <taxon>Phaseoleae</taxon>
        <taxon>Glycine</taxon>
        <taxon>Glycine subgen. Soja</taxon>
    </lineage>
</organism>
<reference evidence="2 3" key="1">
    <citation type="journal article" date="2010" name="Nature">
        <title>Genome sequence of the palaeopolyploid soybean.</title>
        <authorList>
            <person name="Schmutz J."/>
            <person name="Cannon S.B."/>
            <person name="Schlueter J."/>
            <person name="Ma J."/>
            <person name="Mitros T."/>
            <person name="Nelson W."/>
            <person name="Hyten D.L."/>
            <person name="Song Q."/>
            <person name="Thelen J.J."/>
            <person name="Cheng J."/>
            <person name="Xu D."/>
            <person name="Hellsten U."/>
            <person name="May G.D."/>
            <person name="Yu Y."/>
            <person name="Sakurai T."/>
            <person name="Umezawa T."/>
            <person name="Bhattacharyya M.K."/>
            <person name="Sandhu D."/>
            <person name="Valliyodan B."/>
            <person name="Lindquist E."/>
            <person name="Peto M."/>
            <person name="Grant D."/>
            <person name="Shu S."/>
            <person name="Goodstein D."/>
            <person name="Barry K."/>
            <person name="Futrell-Griggs M."/>
            <person name="Abernathy B."/>
            <person name="Du J."/>
            <person name="Tian Z."/>
            <person name="Zhu L."/>
            <person name="Gill N."/>
            <person name="Joshi T."/>
            <person name="Libault M."/>
            <person name="Sethuraman A."/>
            <person name="Zhang X.-C."/>
            <person name="Shinozaki K."/>
            <person name="Nguyen H.T."/>
            <person name="Wing R.A."/>
            <person name="Cregan P."/>
            <person name="Specht J."/>
            <person name="Grimwood J."/>
            <person name="Rokhsar D."/>
            <person name="Stacey G."/>
            <person name="Shoemaker R.C."/>
            <person name="Jackson S.A."/>
        </authorList>
    </citation>
    <scope>NUCLEOTIDE SEQUENCE [LARGE SCALE GENOMIC DNA]</scope>
    <source>
        <strain evidence="3">cv. Williams 82</strain>
        <tissue evidence="2">Callus</tissue>
    </source>
</reference>
<dbReference type="EnsemblPlants" id="KRG98989">
    <property type="protein sequence ID" value="KRG98989"/>
    <property type="gene ID" value="GLYMA_18G112200"/>
</dbReference>
<gene>
    <name evidence="2" type="ORF">GLYMA_18G112200</name>
</gene>
<name>A0A0R0EZ17_SOYBN</name>
<dbReference type="EMBL" id="CM000851">
    <property type="protein sequence ID" value="KRG98989.1"/>
    <property type="molecule type" value="Genomic_DNA"/>
</dbReference>
<reference evidence="2" key="3">
    <citation type="submission" date="2018-07" db="EMBL/GenBank/DDBJ databases">
        <title>WGS assembly of Glycine max.</title>
        <authorList>
            <person name="Schmutz J."/>
            <person name="Cannon S."/>
            <person name="Schlueter J."/>
            <person name="Ma J."/>
            <person name="Mitros T."/>
            <person name="Nelson W."/>
            <person name="Hyten D."/>
            <person name="Song Q."/>
            <person name="Thelen J."/>
            <person name="Cheng J."/>
            <person name="Xu D."/>
            <person name="Hellsten U."/>
            <person name="May G."/>
            <person name="Yu Y."/>
            <person name="Sakurai T."/>
            <person name="Umezawa T."/>
            <person name="Bhattacharyya M."/>
            <person name="Sandhu D."/>
            <person name="Valliyodan B."/>
            <person name="Lindquist E."/>
            <person name="Peto M."/>
            <person name="Grant D."/>
            <person name="Shu S."/>
            <person name="Goodstein D."/>
            <person name="Barry K."/>
            <person name="Futrell-Griggs M."/>
            <person name="Abernathy B."/>
            <person name="Du J."/>
            <person name="Tian Z."/>
            <person name="Zhu L."/>
            <person name="Gill N."/>
            <person name="Joshi T."/>
            <person name="Libault M."/>
            <person name="Sethuraman A."/>
            <person name="Zhang X."/>
            <person name="Shinozaki K."/>
            <person name="Nguyen H."/>
            <person name="Wing R."/>
            <person name="Cregan P."/>
            <person name="Specht J."/>
            <person name="Grimwood J."/>
            <person name="Rokhsar D."/>
            <person name="Stacey G."/>
            <person name="Shoemaker R."/>
            <person name="Jackson S."/>
        </authorList>
    </citation>
    <scope>NUCLEOTIDE SEQUENCE</scope>
    <source>
        <tissue evidence="2">Callus</tissue>
    </source>
</reference>
<evidence type="ECO:0000313" key="3">
    <source>
        <dbReference type="EnsemblPlants" id="KRG98989"/>
    </source>
</evidence>
<reference evidence="3" key="2">
    <citation type="submission" date="2018-02" db="UniProtKB">
        <authorList>
            <consortium name="EnsemblPlants"/>
        </authorList>
    </citation>
    <scope>IDENTIFICATION</scope>
    <source>
        <strain evidence="3">Williams 82</strain>
    </source>
</reference>
<dbReference type="AlphaFoldDB" id="A0A0R0EZ17"/>
<feature type="compositionally biased region" description="Basic and acidic residues" evidence="1">
    <location>
        <begin position="1"/>
        <end position="17"/>
    </location>
</feature>
<feature type="region of interest" description="Disordered" evidence="1">
    <location>
        <begin position="1"/>
        <end position="21"/>
    </location>
</feature>